<sequence length="145" mass="15942">MQDVVITFTLFMALGSPLLFWYLKRKSLALLNGAVVLFALGLFFLQISGMESTPQLELLWRSSLVLALIGLFWSSTLLALKKLKLSVAKVLGVLLVSLAVLLMIEIVVPQLVADWLTAVMVAAVPIYVVLLTILALKQFDRKAAL</sequence>
<evidence type="ECO:0000313" key="3">
    <source>
        <dbReference type="Proteomes" id="UP000228680"/>
    </source>
</evidence>
<keyword evidence="3" id="KW-1185">Reference proteome</keyword>
<evidence type="ECO:0000313" key="2">
    <source>
        <dbReference type="EMBL" id="PJK16005.1"/>
    </source>
</evidence>
<organism evidence="2 3">
    <name type="scientific">Chryseomicrobium excrementi</name>
    <dbReference type="NCBI Taxonomy" id="2041346"/>
    <lineage>
        <taxon>Bacteria</taxon>
        <taxon>Bacillati</taxon>
        <taxon>Bacillota</taxon>
        <taxon>Bacilli</taxon>
        <taxon>Bacillales</taxon>
        <taxon>Caryophanaceae</taxon>
        <taxon>Chryseomicrobium</taxon>
    </lineage>
</organism>
<proteinExistence type="predicted"/>
<name>A0A2M9EXR5_9BACL</name>
<feature type="transmembrane region" description="Helical" evidence="1">
    <location>
        <begin position="115"/>
        <end position="136"/>
    </location>
</feature>
<dbReference type="AlphaFoldDB" id="A0A2M9EXR5"/>
<feature type="transmembrane region" description="Helical" evidence="1">
    <location>
        <begin position="87"/>
        <end position="109"/>
    </location>
</feature>
<dbReference type="EMBL" id="PCGR01000004">
    <property type="protein sequence ID" value="PJK16005.1"/>
    <property type="molecule type" value="Genomic_DNA"/>
</dbReference>
<gene>
    <name evidence="2" type="ORF">CQS04_12285</name>
</gene>
<feature type="transmembrane region" description="Helical" evidence="1">
    <location>
        <begin position="30"/>
        <end position="47"/>
    </location>
</feature>
<reference evidence="2 3" key="1">
    <citation type="submission" date="2017-10" db="EMBL/GenBank/DDBJ databases">
        <title>Draft genome of Chryseomicrobium casticus sp. nov.</title>
        <authorList>
            <person name="Chakraborty R."/>
            <person name="Saha T."/>
        </authorList>
    </citation>
    <scope>NUCLEOTIDE SEQUENCE [LARGE SCALE GENOMIC DNA]</scope>
    <source>
        <strain evidence="2 3">ET03</strain>
    </source>
</reference>
<evidence type="ECO:0000256" key="1">
    <source>
        <dbReference type="SAM" id="Phobius"/>
    </source>
</evidence>
<protein>
    <submittedName>
        <fullName evidence="2">Uncharacterized protein</fullName>
    </submittedName>
</protein>
<keyword evidence="1" id="KW-0812">Transmembrane</keyword>
<accession>A0A2M9EXR5</accession>
<feature type="transmembrane region" description="Helical" evidence="1">
    <location>
        <begin position="59"/>
        <end position="80"/>
    </location>
</feature>
<comment type="caution">
    <text evidence="2">The sequence shown here is derived from an EMBL/GenBank/DDBJ whole genome shotgun (WGS) entry which is preliminary data.</text>
</comment>
<keyword evidence="1" id="KW-0472">Membrane</keyword>
<dbReference type="Proteomes" id="UP000228680">
    <property type="component" value="Unassembled WGS sequence"/>
</dbReference>
<dbReference type="RefSeq" id="WP_100354410.1">
    <property type="nucleotide sequence ID" value="NZ_PCGR01000004.1"/>
</dbReference>
<keyword evidence="1" id="KW-1133">Transmembrane helix</keyword>
<dbReference type="OrthoDB" id="9848051at2"/>
<feature type="transmembrane region" description="Helical" evidence="1">
    <location>
        <begin position="6"/>
        <end position="23"/>
    </location>
</feature>